<evidence type="ECO:0000256" key="4">
    <source>
        <dbReference type="ARBA" id="ARBA00022833"/>
    </source>
</evidence>
<dbReference type="InterPro" id="IPR036236">
    <property type="entry name" value="Znf_C2H2_sf"/>
</dbReference>
<dbReference type="GO" id="GO:0000978">
    <property type="term" value="F:RNA polymerase II cis-regulatory region sequence-specific DNA binding"/>
    <property type="evidence" value="ECO:0007669"/>
    <property type="project" value="TreeGrafter"/>
</dbReference>
<dbReference type="AlphaFoldDB" id="A0AAD1XSH3"/>
<comment type="caution">
    <text evidence="8">The sequence shown here is derived from an EMBL/GenBank/DDBJ whole genome shotgun (WGS) entry which is preliminary data.</text>
</comment>
<dbReference type="GO" id="GO:0008270">
    <property type="term" value="F:zinc ion binding"/>
    <property type="evidence" value="ECO:0007669"/>
    <property type="project" value="UniProtKB-KW"/>
</dbReference>
<accession>A0AAD1XSH3</accession>
<evidence type="ECO:0000259" key="7">
    <source>
        <dbReference type="PROSITE" id="PS50157"/>
    </source>
</evidence>
<evidence type="ECO:0000256" key="6">
    <source>
        <dbReference type="PROSITE-ProRule" id="PRU00042"/>
    </source>
</evidence>
<sequence>MIPDSSWTNSMNQIVTELLAEVDTGKQVNGSELTYLPVKYKEINSNQVPVLLSPSISSMVHKKYNIVYANNSEVDLFNFDDPDCNYKFHQSSQRKMIKEGLTKDQTNKNGKDLLSTQQVSSMIESATKRLGDHSSLKKLLSKSIDTSAEVSDFNLNEEINDHENIDEIEGFRYSVHIISTGAKRTKKVIRCRFGSCDKLFTRTPSFVNHARMHLGIRPYQCDVCNASFTQKGNMLMHKRAIHERNNSQ</sequence>
<dbReference type="SMART" id="SM00355">
    <property type="entry name" value="ZnF_C2H2"/>
    <property type="match status" value="2"/>
</dbReference>
<evidence type="ECO:0000313" key="8">
    <source>
        <dbReference type="EMBL" id="CAI2377999.1"/>
    </source>
</evidence>
<keyword evidence="3 6" id="KW-0863">Zinc-finger</keyword>
<dbReference type="FunFam" id="3.30.160.60:FF:000110">
    <property type="entry name" value="Zinc finger protein-like"/>
    <property type="match status" value="1"/>
</dbReference>
<evidence type="ECO:0000256" key="1">
    <source>
        <dbReference type="ARBA" id="ARBA00022723"/>
    </source>
</evidence>
<dbReference type="PROSITE" id="PS00028">
    <property type="entry name" value="ZINC_FINGER_C2H2_1"/>
    <property type="match status" value="2"/>
</dbReference>
<dbReference type="PANTHER" id="PTHR23235">
    <property type="entry name" value="KRUEPPEL-LIKE TRANSCRIPTION FACTOR"/>
    <property type="match status" value="1"/>
</dbReference>
<evidence type="ECO:0000313" key="9">
    <source>
        <dbReference type="Proteomes" id="UP001295684"/>
    </source>
</evidence>
<name>A0AAD1XSH3_EUPCR</name>
<dbReference type="Gene3D" id="3.30.160.60">
    <property type="entry name" value="Classic Zinc Finger"/>
    <property type="match status" value="1"/>
</dbReference>
<keyword evidence="2" id="KW-0677">Repeat</keyword>
<dbReference type="PROSITE" id="PS50157">
    <property type="entry name" value="ZINC_FINGER_C2H2_2"/>
    <property type="match status" value="2"/>
</dbReference>
<proteinExistence type="predicted"/>
<gene>
    <name evidence="8" type="ORF">ECRASSUSDP1_LOCUS19390</name>
</gene>
<reference evidence="8" key="1">
    <citation type="submission" date="2023-07" db="EMBL/GenBank/DDBJ databases">
        <authorList>
            <consortium name="AG Swart"/>
            <person name="Singh M."/>
            <person name="Singh A."/>
            <person name="Seah K."/>
            <person name="Emmerich C."/>
        </authorList>
    </citation>
    <scope>NUCLEOTIDE SEQUENCE</scope>
    <source>
        <strain evidence="8">DP1</strain>
    </source>
</reference>
<feature type="domain" description="C2H2-type" evidence="7">
    <location>
        <begin position="219"/>
        <end position="247"/>
    </location>
</feature>
<dbReference type="Pfam" id="PF00096">
    <property type="entry name" value="zf-C2H2"/>
    <property type="match status" value="1"/>
</dbReference>
<protein>
    <recommendedName>
        <fullName evidence="7">C2H2-type domain-containing protein</fullName>
    </recommendedName>
</protein>
<keyword evidence="1" id="KW-0479">Metal-binding</keyword>
<dbReference type="SUPFAM" id="SSF57667">
    <property type="entry name" value="beta-beta-alpha zinc fingers"/>
    <property type="match status" value="1"/>
</dbReference>
<dbReference type="InterPro" id="IPR013087">
    <property type="entry name" value="Znf_C2H2_type"/>
</dbReference>
<evidence type="ECO:0000256" key="3">
    <source>
        <dbReference type="ARBA" id="ARBA00022771"/>
    </source>
</evidence>
<evidence type="ECO:0000256" key="5">
    <source>
        <dbReference type="ARBA" id="ARBA00023242"/>
    </source>
</evidence>
<dbReference type="GO" id="GO:0000981">
    <property type="term" value="F:DNA-binding transcription factor activity, RNA polymerase II-specific"/>
    <property type="evidence" value="ECO:0007669"/>
    <property type="project" value="TreeGrafter"/>
</dbReference>
<feature type="domain" description="C2H2-type" evidence="7">
    <location>
        <begin position="189"/>
        <end position="218"/>
    </location>
</feature>
<dbReference type="PANTHER" id="PTHR23235:SF142">
    <property type="entry name" value="ZINC FINGER PROTEIN 384"/>
    <property type="match status" value="1"/>
</dbReference>
<keyword evidence="9" id="KW-1185">Reference proteome</keyword>
<dbReference type="EMBL" id="CAMPGE010019680">
    <property type="protein sequence ID" value="CAI2377999.1"/>
    <property type="molecule type" value="Genomic_DNA"/>
</dbReference>
<organism evidence="8 9">
    <name type="scientific">Euplotes crassus</name>
    <dbReference type="NCBI Taxonomy" id="5936"/>
    <lineage>
        <taxon>Eukaryota</taxon>
        <taxon>Sar</taxon>
        <taxon>Alveolata</taxon>
        <taxon>Ciliophora</taxon>
        <taxon>Intramacronucleata</taxon>
        <taxon>Spirotrichea</taxon>
        <taxon>Hypotrichia</taxon>
        <taxon>Euplotida</taxon>
        <taxon>Euplotidae</taxon>
        <taxon>Moneuplotes</taxon>
    </lineage>
</organism>
<dbReference type="Proteomes" id="UP001295684">
    <property type="component" value="Unassembled WGS sequence"/>
</dbReference>
<evidence type="ECO:0000256" key="2">
    <source>
        <dbReference type="ARBA" id="ARBA00022737"/>
    </source>
</evidence>
<keyword evidence="5" id="KW-0539">Nucleus</keyword>
<keyword evidence="4" id="KW-0862">Zinc</keyword>